<reference evidence="2 3" key="1">
    <citation type="submission" date="2024-11" db="EMBL/GenBank/DDBJ databases">
        <authorList>
            <person name="Heng Y.C."/>
            <person name="Lim A.C.H."/>
            <person name="Lee J.K.Y."/>
            <person name="Kittelmann S."/>
        </authorList>
    </citation>
    <scope>NUCLEOTIDE SEQUENCE [LARGE SCALE GENOMIC DNA]</scope>
    <source>
        <strain evidence="2 3">WILCCON 0269</strain>
    </source>
</reference>
<gene>
    <name evidence="2" type="ORF">ACJDU8_17815</name>
</gene>
<accession>A0ABW8SMU7</accession>
<proteinExistence type="predicted"/>
<name>A0ABW8SMU7_9CLOT</name>
<dbReference type="Proteomes" id="UP001623660">
    <property type="component" value="Unassembled WGS sequence"/>
</dbReference>
<dbReference type="RefSeq" id="WP_406793509.1">
    <property type="nucleotide sequence ID" value="NZ_JBJHZX010000029.1"/>
</dbReference>
<comment type="caution">
    <text evidence="2">The sequence shown here is derived from an EMBL/GenBank/DDBJ whole genome shotgun (WGS) entry which is preliminary data.</text>
</comment>
<evidence type="ECO:0000256" key="1">
    <source>
        <dbReference type="SAM" id="MobiDB-lite"/>
    </source>
</evidence>
<dbReference type="EMBL" id="JBJHZX010000029">
    <property type="protein sequence ID" value="MFL0197404.1"/>
    <property type="molecule type" value="Genomic_DNA"/>
</dbReference>
<evidence type="ECO:0000313" key="2">
    <source>
        <dbReference type="EMBL" id="MFL0197404.1"/>
    </source>
</evidence>
<sequence length="193" mass="21667">MDTILGAKNEKPASLLEQIPGVRGFLVNPYSQPRTIDDFYSLKSDINSKYQEAVKKFKAENPDISDSDWSRALRNDITPIENPEKEVISLPDELSQLHKQQYEYNKASQYLGDVRKQEQDIYGDDSLSAAVKQGKINQLQFQAVQYIKQFNSTGSAGATESDSTESTGFGSSSFGSSSSKTTTRKSTYYKRKY</sequence>
<feature type="region of interest" description="Disordered" evidence="1">
    <location>
        <begin position="153"/>
        <end position="193"/>
    </location>
</feature>
<organism evidence="2 3">
    <name type="scientific">Candidatus Clostridium eludens</name>
    <dbReference type="NCBI Taxonomy" id="3381663"/>
    <lineage>
        <taxon>Bacteria</taxon>
        <taxon>Bacillati</taxon>
        <taxon>Bacillota</taxon>
        <taxon>Clostridia</taxon>
        <taxon>Eubacteriales</taxon>
        <taxon>Clostridiaceae</taxon>
        <taxon>Clostridium</taxon>
    </lineage>
</organism>
<keyword evidence="3" id="KW-1185">Reference proteome</keyword>
<protein>
    <submittedName>
        <fullName evidence="2">Uncharacterized protein</fullName>
    </submittedName>
</protein>
<feature type="compositionally biased region" description="Low complexity" evidence="1">
    <location>
        <begin position="159"/>
        <end position="186"/>
    </location>
</feature>
<evidence type="ECO:0000313" key="3">
    <source>
        <dbReference type="Proteomes" id="UP001623660"/>
    </source>
</evidence>